<keyword evidence="2" id="KW-0325">Glycoprotein</keyword>
<dbReference type="InterPro" id="IPR013106">
    <property type="entry name" value="Ig_V-set"/>
</dbReference>
<feature type="compositionally biased region" description="Polar residues" evidence="5">
    <location>
        <begin position="438"/>
        <end position="449"/>
    </location>
</feature>
<evidence type="ECO:0000256" key="6">
    <source>
        <dbReference type="SAM" id="Phobius"/>
    </source>
</evidence>
<dbReference type="InterPro" id="IPR007110">
    <property type="entry name" value="Ig-like_dom"/>
</dbReference>
<keyword evidence="1" id="KW-0732">Signal</keyword>
<feature type="domain" description="Ig-like" evidence="7">
    <location>
        <begin position="286"/>
        <end position="373"/>
    </location>
</feature>
<dbReference type="AlphaFoldDB" id="A0A5N4DQF8"/>
<keyword evidence="3" id="KW-0393">Immunoglobulin domain</keyword>
<dbReference type="FunFam" id="2.60.40.10:FF:000340">
    <property type="entry name" value="Carcinoembryonic antigen-related cell adhesion molecule 1"/>
    <property type="match status" value="1"/>
</dbReference>
<dbReference type="InterPro" id="IPR003598">
    <property type="entry name" value="Ig_sub2"/>
</dbReference>
<dbReference type="CDD" id="cd05740">
    <property type="entry name" value="IgI_hCEACAM_2_4_6_like"/>
    <property type="match status" value="2"/>
</dbReference>
<keyword evidence="6" id="KW-0812">Transmembrane</keyword>
<evidence type="ECO:0000256" key="1">
    <source>
        <dbReference type="ARBA" id="ARBA00022729"/>
    </source>
</evidence>
<organism evidence="8 9">
    <name type="scientific">Camelus dromedarius</name>
    <name type="common">Dromedary</name>
    <name type="synonym">Arabian camel</name>
    <dbReference type="NCBI Taxonomy" id="9838"/>
    <lineage>
        <taxon>Eukaryota</taxon>
        <taxon>Metazoa</taxon>
        <taxon>Chordata</taxon>
        <taxon>Craniata</taxon>
        <taxon>Vertebrata</taxon>
        <taxon>Euteleostomi</taxon>
        <taxon>Mammalia</taxon>
        <taxon>Eutheria</taxon>
        <taxon>Laurasiatheria</taxon>
        <taxon>Artiodactyla</taxon>
        <taxon>Tylopoda</taxon>
        <taxon>Camelidae</taxon>
        <taxon>Camelus</taxon>
    </lineage>
</organism>
<protein>
    <submittedName>
        <fullName evidence="8">Pregnancy-specific beta-1-glycoprotein 8</fullName>
    </submittedName>
</protein>
<keyword evidence="8" id="KW-0635">Pregnancy</keyword>
<keyword evidence="6" id="KW-0472">Membrane</keyword>
<keyword evidence="9" id="KW-1185">Reference proteome</keyword>
<proteinExistence type="inferred from homology"/>
<feature type="transmembrane region" description="Helical" evidence="6">
    <location>
        <begin position="382"/>
        <end position="405"/>
    </location>
</feature>
<dbReference type="SMART" id="SM00409">
    <property type="entry name" value="IG"/>
    <property type="match status" value="3"/>
</dbReference>
<dbReference type="PROSITE" id="PS50835">
    <property type="entry name" value="IG_LIKE"/>
    <property type="match status" value="2"/>
</dbReference>
<dbReference type="InterPro" id="IPR013783">
    <property type="entry name" value="Ig-like_fold"/>
</dbReference>
<dbReference type="Pfam" id="PF07686">
    <property type="entry name" value="V-set"/>
    <property type="match status" value="1"/>
</dbReference>
<dbReference type="CDD" id="cd05774">
    <property type="entry name" value="IgV_CEACAM_D1"/>
    <property type="match status" value="1"/>
</dbReference>
<dbReference type="SMART" id="SM00408">
    <property type="entry name" value="IGc2"/>
    <property type="match status" value="2"/>
</dbReference>
<dbReference type="EMBL" id="JWIN03000009">
    <property type="protein sequence ID" value="KAB1273423.1"/>
    <property type="molecule type" value="Genomic_DNA"/>
</dbReference>
<evidence type="ECO:0000259" key="7">
    <source>
        <dbReference type="PROSITE" id="PS50835"/>
    </source>
</evidence>
<dbReference type="FunFam" id="2.60.40.10:FF:000244">
    <property type="entry name" value="carcinoembryonic antigen-related cell adhesion molecule 16"/>
    <property type="match status" value="2"/>
</dbReference>
<comment type="similarity">
    <text evidence="4">Belongs to the immunoglobulin superfamily. CEA family.</text>
</comment>
<gene>
    <name evidence="8" type="ORF">Cadr_000011796</name>
</gene>
<keyword evidence="6" id="KW-1133">Transmembrane helix</keyword>
<reference evidence="8 9" key="1">
    <citation type="journal article" date="2019" name="Mol. Ecol. Resour.">
        <title>Improving Illumina assemblies with Hi-C and long reads: an example with the North African dromedary.</title>
        <authorList>
            <person name="Elbers J.P."/>
            <person name="Rogers M.F."/>
            <person name="Perelman P.L."/>
            <person name="Proskuryakova A.A."/>
            <person name="Serdyukova N.A."/>
            <person name="Johnson W.E."/>
            <person name="Horin P."/>
            <person name="Corander J."/>
            <person name="Murphy D."/>
            <person name="Burger P.A."/>
        </authorList>
    </citation>
    <scope>NUCLEOTIDE SEQUENCE [LARGE SCALE GENOMIC DNA]</scope>
    <source>
        <strain evidence="8">Drom800</strain>
        <tissue evidence="8">Blood</tissue>
    </source>
</reference>
<evidence type="ECO:0000256" key="5">
    <source>
        <dbReference type="SAM" id="MobiDB-lite"/>
    </source>
</evidence>
<sequence>MMCSCPRRRPSTERGRTAELTHHTAVLVGVSGVETLLTEGGTQQTADTMEPSSAPAHRGHVLWQRVLLAVSLLTFWNLPTTTQLSIESVPVNAAEGTDVLLLVYNVTEDLLGYGWFKGEKVENSQQIASYIVSSQVNVPGPAYSGRETIYANGSLLFQNVFQNDTGYYTIIVTTNHFDSKAASGQLRVFPKLPTPVVTSNNLNPLEHEDTVVLTCEPETQNTTYMWWINNRSLPDSTRLELSEDNRTLTLLHVTRNDTGPYVCETQNPVSAGRSDPFTLNVLSKLPTPVVTSNNLTPWSTKDTVVLTCEPETQNTTYMWWINNRSLPDSTRLELSEDNRTLTLLHVTRNDTGPYVCETQNPVSAGRSDPFTLNVLWQEITPALSTGAIVGIVVGILVAVSFALSLHCSQRSLIFPSHSCLQNNRVRCPPASTPGHGPSGSSVSLASQSDPKPAVPIYQELLHSDRDIYYGLNHKADVVSSSLPRNAS</sequence>
<comment type="caution">
    <text evidence="8">The sequence shown here is derived from an EMBL/GenBank/DDBJ whole genome shotgun (WGS) entry which is preliminary data.</text>
</comment>
<accession>A0A5N4DQF8</accession>
<dbReference type="PANTHER" id="PTHR44427:SF1">
    <property type="entry name" value="CARCINOEMBRYONIC ANTIGEN-RELATED CELL ADHESION MOLECULE 1"/>
    <property type="match status" value="1"/>
</dbReference>
<evidence type="ECO:0000313" key="8">
    <source>
        <dbReference type="EMBL" id="KAB1273423.1"/>
    </source>
</evidence>
<dbReference type="SUPFAM" id="SSF48726">
    <property type="entry name" value="Immunoglobulin"/>
    <property type="match status" value="3"/>
</dbReference>
<dbReference type="Pfam" id="PF13927">
    <property type="entry name" value="Ig_3"/>
    <property type="match status" value="2"/>
</dbReference>
<dbReference type="GO" id="GO:1990782">
    <property type="term" value="F:protein tyrosine kinase binding"/>
    <property type="evidence" value="ECO:0007669"/>
    <property type="project" value="TreeGrafter"/>
</dbReference>
<dbReference type="Gene3D" id="2.60.40.10">
    <property type="entry name" value="Immunoglobulins"/>
    <property type="match status" value="3"/>
</dbReference>
<dbReference type="GO" id="GO:0005886">
    <property type="term" value="C:plasma membrane"/>
    <property type="evidence" value="ECO:0007669"/>
    <property type="project" value="TreeGrafter"/>
</dbReference>
<dbReference type="GO" id="GO:0009986">
    <property type="term" value="C:cell surface"/>
    <property type="evidence" value="ECO:0007669"/>
    <property type="project" value="TreeGrafter"/>
</dbReference>
<feature type="domain" description="Ig-like" evidence="7">
    <location>
        <begin position="193"/>
        <end position="280"/>
    </location>
</feature>
<dbReference type="GO" id="GO:0007165">
    <property type="term" value="P:signal transduction"/>
    <property type="evidence" value="ECO:0007669"/>
    <property type="project" value="TreeGrafter"/>
</dbReference>
<feature type="region of interest" description="Disordered" evidence="5">
    <location>
        <begin position="430"/>
        <end position="450"/>
    </location>
</feature>
<dbReference type="GO" id="GO:0007565">
    <property type="term" value="P:female pregnancy"/>
    <property type="evidence" value="ECO:0007669"/>
    <property type="project" value="UniProtKB-KW"/>
</dbReference>
<name>A0A5N4DQF8_CAMDR</name>
<dbReference type="InterPro" id="IPR036179">
    <property type="entry name" value="Ig-like_dom_sf"/>
</dbReference>
<dbReference type="InterPro" id="IPR003599">
    <property type="entry name" value="Ig_sub"/>
</dbReference>
<dbReference type="GO" id="GO:0002682">
    <property type="term" value="P:regulation of immune system process"/>
    <property type="evidence" value="ECO:0007669"/>
    <property type="project" value="TreeGrafter"/>
</dbReference>
<evidence type="ECO:0000313" key="9">
    <source>
        <dbReference type="Proteomes" id="UP000299084"/>
    </source>
</evidence>
<evidence type="ECO:0000256" key="3">
    <source>
        <dbReference type="ARBA" id="ARBA00023319"/>
    </source>
</evidence>
<dbReference type="InterPro" id="IPR050831">
    <property type="entry name" value="CEA_cell_adhesion"/>
</dbReference>
<evidence type="ECO:0000256" key="2">
    <source>
        <dbReference type="ARBA" id="ARBA00023180"/>
    </source>
</evidence>
<evidence type="ECO:0000256" key="4">
    <source>
        <dbReference type="ARBA" id="ARBA00038222"/>
    </source>
</evidence>
<dbReference type="PANTHER" id="PTHR44427">
    <property type="entry name" value="CARCINOEMBRYONIC ANTIGEN-RELATED CELL ADHESION MOLECULE 19"/>
    <property type="match status" value="1"/>
</dbReference>
<dbReference type="Proteomes" id="UP000299084">
    <property type="component" value="Unassembled WGS sequence"/>
</dbReference>